<gene>
    <name evidence="3" type="ORF">ILP92_16275</name>
</gene>
<sequence>MGTITIGANYITGPAAAGHWGHLQILQPGSGSDRFEIEVQSYEFNFRQWIFRQFLFEEVQSVVGSGGAVPEFDSENWSETTVTVPGVSTDSLWDTLGLIHAQFRENDPAYTYGIGQNSNSYVATLLWMVGADLFSAIDNLRTDEITGTYVGDTLPVGLLAAPFFFIFPEAYDPFPGADRNLLTDGYGFGGSIEWDINLELSNEENFIQTGPGDDIIHGMAGDDTIVGNGGNDILSGGQGNDILNGGADFDAVDYSEEAGVVRKIGIVGTIGGLGGSDIAQTVGSENLVEVFSTDGGHDLLIDIELITATDFDDLFHVFDLVSLSQTAIDGAGSDRFGDTISTLSGNAGADIDLVSQTVYADPHGVRSVAVVINEFENAVGSNFDDVLSGDALGNILVGAGGSDELSGGSGNDILIIDGSDTEIFGGEGRDIVFIDDDSGVTFDAEGTGVEVVIGGSGSDVLSAATTQGGPVVYLAGGDSADTLNISINGGETDPVVVWGGLEEDTISISDNREVFGPGGDLPLGILGVSVTNLSEDNFHLFDPSSLGFDLSSIDVLILNPEASDKYQINGYDIIISPQVYSVGLPAEEYTWIDGEETIEYVTYPGVVFKGVNGRDHVDTFDITFMDGVETAVAPAAIPGLLTLDLSLDGDGNPLDGATDDWPAGYTPQNSDMFFEAFRTPDTNLDTHVWTGFYAQGQFYPSGSIFPSVPHPGQLGEWFFAGASISNSGILFTEIPSVSIESSSSFSYSEFLDGLTVPQVGSFAVGGTGDGTVFFGYAGTNSATESAFWNLFGTSASDVIDSNYIDEQGSVVTQQGQVIYGEGGNDSIYDGAGDDIVFGGDGNDFFYAGDGSDILDGGEGTQDVVSYSRSNIGLTIDMLDALNSTGIAAGDTFISIERLHGTAYDDTIVVDAGLRAYGNAGNDILQDSAGTQRLTGGSGADTFRFVAGDGVQDRVSDFQLGIDLIDISAWGVTFFDQLTLTERVNGQGNPTGDVTLEFGSESVRLDGFSDADIASFGATDFIFADGPPATGNGVVKGTSGNDIINVSFMDEDGDMISDNGQLIQGMDGADSIYDGAGDDTVEGGAGRDQLYAGGGSDAYDGGADRDMVVYRASTVGLTIDMLDGSNGTGIAAGDTFASIERLYGTDFGDTIVVGAGVWAFGENGDDVLQDSSGSERMSGGQGADTFVFTLDGTMDRILDFELGTDIIDLSAWGASSVADLTIVERTSGLGTPQGDLLLTFGSETTRIDGYDASYITSFDDSSFVF</sequence>
<dbReference type="Gene3D" id="2.150.10.10">
    <property type="entry name" value="Serralysin-like metalloprotease, C-terminal"/>
    <property type="match status" value="6"/>
</dbReference>
<dbReference type="PANTHER" id="PTHR38340:SF1">
    <property type="entry name" value="S-LAYER PROTEIN"/>
    <property type="match status" value="1"/>
</dbReference>
<dbReference type="Proteomes" id="UP000642488">
    <property type="component" value="Unassembled WGS sequence"/>
</dbReference>
<dbReference type="PRINTS" id="PR00313">
    <property type="entry name" value="CABNDNGRPT"/>
</dbReference>
<dbReference type="InterPro" id="IPR011049">
    <property type="entry name" value="Serralysin-like_metalloprot_C"/>
</dbReference>
<dbReference type="RefSeq" id="WP_198917481.1">
    <property type="nucleotide sequence ID" value="NZ_JAEKPD010000021.1"/>
</dbReference>
<comment type="caution">
    <text evidence="3">The sequence shown here is derived from an EMBL/GenBank/DDBJ whole genome shotgun (WGS) entry which is preliminary data.</text>
</comment>
<dbReference type="AlphaFoldDB" id="A0A934IJ61"/>
<name>A0A934IJ61_9RHOB</name>
<dbReference type="Pfam" id="PF00353">
    <property type="entry name" value="HemolysinCabind"/>
    <property type="match status" value="6"/>
</dbReference>
<dbReference type="InterPro" id="IPR001343">
    <property type="entry name" value="Hemolysn_Ca-bd"/>
</dbReference>
<organism evidence="3 4">
    <name type="scientific">Palleronia pontilimi</name>
    <dbReference type="NCBI Taxonomy" id="1964209"/>
    <lineage>
        <taxon>Bacteria</taxon>
        <taxon>Pseudomonadati</taxon>
        <taxon>Pseudomonadota</taxon>
        <taxon>Alphaproteobacteria</taxon>
        <taxon>Rhodobacterales</taxon>
        <taxon>Roseobacteraceae</taxon>
        <taxon>Palleronia</taxon>
    </lineage>
</organism>
<dbReference type="SUPFAM" id="SSF51120">
    <property type="entry name" value="beta-Roll"/>
    <property type="match status" value="6"/>
</dbReference>
<dbReference type="GO" id="GO:0005576">
    <property type="term" value="C:extracellular region"/>
    <property type="evidence" value="ECO:0007669"/>
    <property type="project" value="UniProtKB-SubCell"/>
</dbReference>
<dbReference type="PROSITE" id="PS00330">
    <property type="entry name" value="HEMOLYSIN_CALCIUM"/>
    <property type="match status" value="1"/>
</dbReference>
<evidence type="ECO:0000256" key="2">
    <source>
        <dbReference type="ARBA" id="ARBA00022525"/>
    </source>
</evidence>
<dbReference type="InterPro" id="IPR018511">
    <property type="entry name" value="Hemolysin-typ_Ca-bd_CS"/>
</dbReference>
<dbReference type="InterPro" id="IPR050557">
    <property type="entry name" value="RTX_toxin/Mannuronan_C5-epim"/>
</dbReference>
<protein>
    <recommendedName>
        <fullName evidence="5">Ca2+-binding protein, RTX toxin-related</fullName>
    </recommendedName>
</protein>
<comment type="subcellular location">
    <subcellularLocation>
        <location evidence="1">Secreted</location>
    </subcellularLocation>
</comment>
<dbReference type="GO" id="GO:0005509">
    <property type="term" value="F:calcium ion binding"/>
    <property type="evidence" value="ECO:0007669"/>
    <property type="project" value="InterPro"/>
</dbReference>
<keyword evidence="4" id="KW-1185">Reference proteome</keyword>
<dbReference type="EMBL" id="JAEKPD010000021">
    <property type="protein sequence ID" value="MBJ3764305.1"/>
    <property type="molecule type" value="Genomic_DNA"/>
</dbReference>
<keyword evidence="2" id="KW-0964">Secreted</keyword>
<evidence type="ECO:0008006" key="5">
    <source>
        <dbReference type="Google" id="ProtNLM"/>
    </source>
</evidence>
<reference evidence="3" key="1">
    <citation type="submission" date="2020-12" db="EMBL/GenBank/DDBJ databases">
        <title>Bacterial taxonomy.</title>
        <authorList>
            <person name="Pan X."/>
        </authorList>
    </citation>
    <scope>NUCLEOTIDE SEQUENCE</scope>
    <source>
        <strain evidence="3">KCTC 52957</strain>
    </source>
</reference>
<evidence type="ECO:0000313" key="3">
    <source>
        <dbReference type="EMBL" id="MBJ3764305.1"/>
    </source>
</evidence>
<proteinExistence type="predicted"/>
<evidence type="ECO:0000313" key="4">
    <source>
        <dbReference type="Proteomes" id="UP000642488"/>
    </source>
</evidence>
<accession>A0A934IJ61</accession>
<evidence type="ECO:0000256" key="1">
    <source>
        <dbReference type="ARBA" id="ARBA00004613"/>
    </source>
</evidence>
<dbReference type="PANTHER" id="PTHR38340">
    <property type="entry name" value="S-LAYER PROTEIN"/>
    <property type="match status" value="1"/>
</dbReference>